<dbReference type="Pfam" id="PF05958">
    <property type="entry name" value="tRNA_U5-meth_tr"/>
    <property type="match status" value="1"/>
</dbReference>
<reference evidence="7" key="1">
    <citation type="submission" date="2016-02" db="EMBL/GenBank/DDBJ databases">
        <title>Comparative genomics of biotechnologically important yeasts.</title>
        <authorList>
            <consortium name="DOE Joint Genome Institute"/>
            <person name="Riley R."/>
            <person name="Haridas S."/>
            <person name="Wolfe K.H."/>
            <person name="Lopes M.R."/>
            <person name="Hittinger C.T."/>
            <person name="Goker M."/>
            <person name="Salamov A."/>
            <person name="Wisecaver J."/>
            <person name="Long T.M."/>
            <person name="Aerts A.L."/>
            <person name="Barry K."/>
            <person name="Choi C."/>
            <person name="Clum A."/>
            <person name="Coughlan A.Y."/>
            <person name="Deshpande S."/>
            <person name="Douglass A.P."/>
            <person name="Hanson S.J."/>
            <person name="Klenk H.-P."/>
            <person name="Labutti K."/>
            <person name="Lapidus A."/>
            <person name="Lindquist E."/>
            <person name="Lipzen A."/>
            <person name="Meier-Kolthoff J.P."/>
            <person name="Ohm R.A."/>
            <person name="Otillar R.P."/>
            <person name="Pangilinan J."/>
            <person name="Peng Y."/>
            <person name="Rokas A."/>
            <person name="Rosa C.A."/>
            <person name="Scheuner C."/>
            <person name="Sibirny A.A."/>
            <person name="Slot J.C."/>
            <person name="Stielow J.B."/>
            <person name="Sun H."/>
            <person name="Kurtzman C.P."/>
            <person name="Blackwell M."/>
            <person name="Jeffries T.W."/>
            <person name="Grigoriev I.V."/>
        </authorList>
    </citation>
    <scope>NUCLEOTIDE SEQUENCE [LARGE SCALE GENOMIC DNA]</scope>
    <source>
        <strain evidence="7">NRRL Y-17796</strain>
    </source>
</reference>
<feature type="binding site" evidence="4">
    <location>
        <position position="341"/>
    </location>
    <ligand>
        <name>S-adenosyl-L-methionine</name>
        <dbReference type="ChEBI" id="CHEBI:59789"/>
    </ligand>
</feature>
<name>A0A1E4TAD2_9ASCO</name>
<dbReference type="InterPro" id="IPR030390">
    <property type="entry name" value="MeTrfase_TrmA_AS"/>
</dbReference>
<evidence type="ECO:0008006" key="8">
    <source>
        <dbReference type="Google" id="ProtNLM"/>
    </source>
</evidence>
<feature type="binding site" evidence="4">
    <location>
        <position position="362"/>
    </location>
    <ligand>
        <name>S-adenosyl-L-methionine</name>
        <dbReference type="ChEBI" id="CHEBI:59789"/>
    </ligand>
</feature>
<evidence type="ECO:0000256" key="2">
    <source>
        <dbReference type="ARBA" id="ARBA00022679"/>
    </source>
</evidence>
<dbReference type="InterPro" id="IPR025795">
    <property type="entry name" value="tRNA_(uracil-5-)_MeTrfase"/>
</dbReference>
<evidence type="ECO:0000256" key="3">
    <source>
        <dbReference type="ARBA" id="ARBA00022691"/>
    </source>
</evidence>
<dbReference type="PANTHER" id="PTHR11061">
    <property type="entry name" value="RNA M5U METHYLTRANSFERASE"/>
    <property type="match status" value="1"/>
</dbReference>
<evidence type="ECO:0000256" key="4">
    <source>
        <dbReference type="PROSITE-ProRule" id="PRU01024"/>
    </source>
</evidence>
<keyword evidence="1 4" id="KW-0489">Methyltransferase</keyword>
<keyword evidence="2 4" id="KW-0808">Transferase</keyword>
<accession>A0A1E4TAD2</accession>
<dbReference type="Gene3D" id="2.40.50.140">
    <property type="entry name" value="Nucleic acid-binding proteins"/>
    <property type="match status" value="1"/>
</dbReference>
<dbReference type="Gene3D" id="3.40.50.150">
    <property type="entry name" value="Vaccinia Virus protein VP39"/>
    <property type="match status" value="2"/>
</dbReference>
<dbReference type="PROSITE" id="PS51622">
    <property type="entry name" value="SAM_MT_RNA_M5U_2"/>
    <property type="match status" value="1"/>
</dbReference>
<dbReference type="GO" id="GO:0030697">
    <property type="term" value="F:tRNA (uracil(54)-C5)-methyltransferase activity, S-adenosyl methionine-dependent"/>
    <property type="evidence" value="ECO:0007669"/>
    <property type="project" value="InterPro"/>
</dbReference>
<dbReference type="GO" id="GO:0008033">
    <property type="term" value="P:tRNA processing"/>
    <property type="evidence" value="ECO:0007669"/>
    <property type="project" value="InterPro"/>
</dbReference>
<evidence type="ECO:0000313" key="7">
    <source>
        <dbReference type="Proteomes" id="UP000095023"/>
    </source>
</evidence>
<comment type="similarity">
    <text evidence="4">Belongs to the class I-like SAM-binding methyltransferase superfamily. RNA M5U methyltransferase family.</text>
</comment>
<protein>
    <recommendedName>
        <fullName evidence="8">TRAM domain-containing protein</fullName>
    </recommendedName>
</protein>
<dbReference type="GO" id="GO:0009451">
    <property type="term" value="P:RNA modification"/>
    <property type="evidence" value="ECO:0007669"/>
    <property type="project" value="UniProtKB-ARBA"/>
</dbReference>
<dbReference type="InterPro" id="IPR010280">
    <property type="entry name" value="U5_MeTrfase_fam"/>
</dbReference>
<organism evidence="6 7">
    <name type="scientific">Tortispora caseinolytica NRRL Y-17796</name>
    <dbReference type="NCBI Taxonomy" id="767744"/>
    <lineage>
        <taxon>Eukaryota</taxon>
        <taxon>Fungi</taxon>
        <taxon>Dikarya</taxon>
        <taxon>Ascomycota</taxon>
        <taxon>Saccharomycotina</taxon>
        <taxon>Trigonopsidomycetes</taxon>
        <taxon>Trigonopsidales</taxon>
        <taxon>Trigonopsidaceae</taxon>
        <taxon>Tortispora</taxon>
    </lineage>
</organism>
<dbReference type="InterPro" id="IPR030391">
    <property type="entry name" value="MeTrfase_TrmA_CS"/>
</dbReference>
<dbReference type="PROSITE" id="PS01231">
    <property type="entry name" value="TRMA_2"/>
    <property type="match status" value="1"/>
</dbReference>
<evidence type="ECO:0000313" key="6">
    <source>
        <dbReference type="EMBL" id="ODV88712.1"/>
    </source>
</evidence>
<keyword evidence="3 4" id="KW-0949">S-adenosyl-L-methionine</keyword>
<feature type="binding site" evidence="4">
    <location>
        <position position="411"/>
    </location>
    <ligand>
        <name>S-adenosyl-L-methionine</name>
        <dbReference type="ChEBI" id="CHEBI:59789"/>
    </ligand>
</feature>
<dbReference type="SUPFAM" id="SSF53335">
    <property type="entry name" value="S-adenosyl-L-methionine-dependent methyltransferases"/>
    <property type="match status" value="1"/>
</dbReference>
<dbReference type="GO" id="GO:0032259">
    <property type="term" value="P:methylation"/>
    <property type="evidence" value="ECO:0007669"/>
    <property type="project" value="UniProtKB-KW"/>
</dbReference>
<proteinExistence type="inferred from homology"/>
<feature type="binding site" evidence="4">
    <location>
        <position position="313"/>
    </location>
    <ligand>
        <name>S-adenosyl-L-methionine</name>
        <dbReference type="ChEBI" id="CHEBI:59789"/>
    </ligand>
</feature>
<sequence>MSKLKSKKLRAQLDPASEENVLKSDIFKALATRGLTWDDVAVDMALLRPKRQKLTPEQLQLRAHKPIVSTSIIDLTSHGDGIAIYDHKATPRAPGIRRFEVLLIPSVLPGEQVSAKIRYTEQFWSRCDLLSVDSHFSPMRNNDLVQCKYFGQCSGCQFQMVPYPDQLILLRNTVKRAYETLCDLPKIPQILPTMPSPQQFMYRTKITPHFSKPKNDEPLKIGFNMAGGAPGEIDIEDCIIATQPIRDSMKQERLNIAANIDKYKNGATLLLRETYKLDDNGQFYPTTTTDNNETATTFVGKWRFEYFAGDFFQNNASILVDFTNYVKQNIGTNIKYLVDAYCGAGLFSVTCSDSAERILGIDISAPSIKSAKRNAELNNIKNATFIAGNAEAIFEPVKTETEPDLTAVIIDPPRKGCDTKFLNQLLEFSPKKIIYISCNVFTQARDLKYFLTHPSGAPYTVESVRGVDLFPQTRHVESIAVLSR</sequence>
<dbReference type="PROSITE" id="PS01230">
    <property type="entry name" value="TRMA_1"/>
    <property type="match status" value="1"/>
</dbReference>
<gene>
    <name evidence="6" type="ORF">CANCADRAFT_32229</name>
</gene>
<dbReference type="OrthoDB" id="10250660at2759"/>
<dbReference type="InterPro" id="IPR012340">
    <property type="entry name" value="NA-bd_OB-fold"/>
</dbReference>
<evidence type="ECO:0000256" key="1">
    <source>
        <dbReference type="ARBA" id="ARBA00022603"/>
    </source>
</evidence>
<dbReference type="Proteomes" id="UP000095023">
    <property type="component" value="Unassembled WGS sequence"/>
</dbReference>
<dbReference type="PANTHER" id="PTHR11061:SF30">
    <property type="entry name" value="TRNA (URACIL(54)-C(5))-METHYLTRANSFERASE"/>
    <property type="match status" value="1"/>
</dbReference>
<dbReference type="CDD" id="cd02440">
    <property type="entry name" value="AdoMet_MTases"/>
    <property type="match status" value="1"/>
</dbReference>
<feature type="active site" description="Nucleophile" evidence="4">
    <location>
        <position position="438"/>
    </location>
</feature>
<dbReference type="PROSITE" id="PS51687">
    <property type="entry name" value="SAM_MT_RNA_M5U"/>
    <property type="match status" value="1"/>
</dbReference>
<dbReference type="AlphaFoldDB" id="A0A1E4TAD2"/>
<dbReference type="InterPro" id="IPR029063">
    <property type="entry name" value="SAM-dependent_MTases_sf"/>
</dbReference>
<keyword evidence="7" id="KW-1185">Reference proteome</keyword>
<evidence type="ECO:0000256" key="5">
    <source>
        <dbReference type="PROSITE-ProRule" id="PRU10015"/>
    </source>
</evidence>
<dbReference type="EMBL" id="KV453843">
    <property type="protein sequence ID" value="ODV88712.1"/>
    <property type="molecule type" value="Genomic_DNA"/>
</dbReference>
<feature type="active site" evidence="5">
    <location>
        <position position="438"/>
    </location>
</feature>